<gene>
    <name evidence="4" type="primary">gpr</name>
    <name evidence="5" type="ORF">H8702_06515</name>
</gene>
<evidence type="ECO:0000256" key="1">
    <source>
        <dbReference type="ARBA" id="ARBA00022670"/>
    </source>
</evidence>
<dbReference type="SUPFAM" id="SSF53163">
    <property type="entry name" value="HybD-like"/>
    <property type="match status" value="1"/>
</dbReference>
<dbReference type="AlphaFoldDB" id="A0A8J6P0T8"/>
<evidence type="ECO:0000313" key="6">
    <source>
        <dbReference type="Proteomes" id="UP000632659"/>
    </source>
</evidence>
<comment type="similarity">
    <text evidence="4">Belongs to the peptidase A25 family.</text>
</comment>
<evidence type="ECO:0000256" key="3">
    <source>
        <dbReference type="ARBA" id="ARBA00023145"/>
    </source>
</evidence>
<protein>
    <recommendedName>
        <fullName evidence="4">Germination protease</fullName>
        <ecNumber evidence="4">3.4.24.78</ecNumber>
    </recommendedName>
    <alternativeName>
        <fullName evidence="4">GPR endopeptidase</fullName>
    </alternativeName>
    <alternativeName>
        <fullName evidence="4">Germination proteinase</fullName>
    </alternativeName>
    <alternativeName>
        <fullName evidence="4">Spore protease</fullName>
    </alternativeName>
</protein>
<comment type="function">
    <text evidence="4">Initiates the rapid degradation of small, acid-soluble proteins during spore germination.</text>
</comment>
<keyword evidence="1 4" id="KW-0645">Protease</keyword>
<keyword evidence="2 4" id="KW-0378">Hydrolase</keyword>
<dbReference type="NCBIfam" id="TIGR01441">
    <property type="entry name" value="GPR"/>
    <property type="match status" value="1"/>
</dbReference>
<dbReference type="RefSeq" id="WP_154825567.1">
    <property type="nucleotide sequence ID" value="NZ_JACRTL010000003.1"/>
</dbReference>
<feature type="propeptide" id="PRO_5035346532" evidence="4">
    <location>
        <begin position="1"/>
        <end position="6"/>
    </location>
</feature>
<organism evidence="5 6">
    <name type="scientific">Massiliimalia timonensis</name>
    <dbReference type="NCBI Taxonomy" id="1987501"/>
    <lineage>
        <taxon>Bacteria</taxon>
        <taxon>Bacillati</taxon>
        <taxon>Bacillota</taxon>
        <taxon>Clostridia</taxon>
        <taxon>Eubacteriales</taxon>
        <taxon>Oscillospiraceae</taxon>
        <taxon>Massiliimalia</taxon>
    </lineage>
</organism>
<dbReference type="GO" id="GO:0004222">
    <property type="term" value="F:metalloendopeptidase activity"/>
    <property type="evidence" value="ECO:0007669"/>
    <property type="project" value="UniProtKB-UniRule"/>
</dbReference>
<dbReference type="InterPro" id="IPR023430">
    <property type="entry name" value="Pept_HybD-like_dom_sf"/>
</dbReference>
<proteinExistence type="inferred from homology"/>
<dbReference type="Gene3D" id="3.40.50.1450">
    <property type="entry name" value="HybD-like"/>
    <property type="match status" value="1"/>
</dbReference>
<sequence>MSIRTDLAIECIDFAKEALPKGVHTTRMEENGITVNTVEIRDEEAAEQLSKPVGRYVTIETSGFEAVSAQFEAEVQVIAQQIRTFLPQKGRSFLIVGLGNSDITPDALGPQAVRYIFTTRHIGREMAEQLNMPDLSAVSAIAPGVLGQTGMETAEIVTALCGQIKPDLAIVIDALASGSVARLGSTIQLSNTGISPGSGVLNKRKELSRATLGVPVLSIGVPTVVDLGTIVRELSDRPAASSAGETMMVTPRGIDNLIEHASKSIAYAINMALQPSLSLEEIAALTA</sequence>
<dbReference type="Pfam" id="PF03418">
    <property type="entry name" value="Peptidase_A25"/>
    <property type="match status" value="1"/>
</dbReference>
<keyword evidence="6" id="KW-1185">Reference proteome</keyword>
<accession>A0A8J6P0T8</accession>
<evidence type="ECO:0000256" key="4">
    <source>
        <dbReference type="HAMAP-Rule" id="MF_00626"/>
    </source>
</evidence>
<dbReference type="PIRSF" id="PIRSF019549">
    <property type="entry name" value="Peptidase_A25"/>
    <property type="match status" value="1"/>
</dbReference>
<dbReference type="GO" id="GO:0006508">
    <property type="term" value="P:proteolysis"/>
    <property type="evidence" value="ECO:0007669"/>
    <property type="project" value="UniProtKB-UniRule"/>
</dbReference>
<dbReference type="EMBL" id="JACRTL010000003">
    <property type="protein sequence ID" value="MBC8610776.1"/>
    <property type="molecule type" value="Genomic_DNA"/>
</dbReference>
<dbReference type="GO" id="GO:0009847">
    <property type="term" value="P:spore germination"/>
    <property type="evidence" value="ECO:0007669"/>
    <property type="project" value="UniProtKB-UniRule"/>
</dbReference>
<evidence type="ECO:0000313" key="5">
    <source>
        <dbReference type="EMBL" id="MBC8610776.1"/>
    </source>
</evidence>
<dbReference type="HAMAP" id="MF_00626">
    <property type="entry name" value="Germination_prot"/>
    <property type="match status" value="1"/>
</dbReference>
<comment type="catalytic activity">
    <reaction evidence="4">
        <text>Endopeptidase action with P4 Glu or Asp, P1 preferably Glu &gt; Asp, P1' hydrophobic and P2' Ala.</text>
        <dbReference type="EC" id="3.4.24.78"/>
    </reaction>
</comment>
<evidence type="ECO:0000256" key="2">
    <source>
        <dbReference type="ARBA" id="ARBA00022801"/>
    </source>
</evidence>
<reference evidence="5" key="1">
    <citation type="submission" date="2020-08" db="EMBL/GenBank/DDBJ databases">
        <title>Genome public.</title>
        <authorList>
            <person name="Liu C."/>
            <person name="Sun Q."/>
        </authorList>
    </citation>
    <scope>NUCLEOTIDE SEQUENCE</scope>
    <source>
        <strain evidence="5">NSJ-15</strain>
    </source>
</reference>
<comment type="caution">
    <text evidence="5">The sequence shown here is derived from an EMBL/GenBank/DDBJ whole genome shotgun (WGS) entry which is preliminary data.</text>
</comment>
<comment type="PTM">
    <text evidence="4">Autoproteolytically processed. The inactive tetrameric zymogen termed p46 autoprocesses to a smaller form termed p41, which is active only during spore germination.</text>
</comment>
<keyword evidence="3 4" id="KW-0865">Zymogen</keyword>
<comment type="subunit">
    <text evidence="4">Homotetramer.</text>
</comment>
<feature type="chain" id="PRO_5035346531" description="Germination protease" evidence="4">
    <location>
        <begin position="7"/>
        <end position="287"/>
    </location>
</feature>
<dbReference type="Proteomes" id="UP000632659">
    <property type="component" value="Unassembled WGS sequence"/>
</dbReference>
<dbReference type="EC" id="3.4.24.78" evidence="4"/>
<dbReference type="InterPro" id="IPR005080">
    <property type="entry name" value="Peptidase_A25"/>
</dbReference>
<name>A0A8J6P0T8_9FIRM</name>